<organism evidence="8 9">
    <name type="scientific">Heterobasidion irregulare (strain TC 32-1)</name>
    <dbReference type="NCBI Taxonomy" id="747525"/>
    <lineage>
        <taxon>Eukaryota</taxon>
        <taxon>Fungi</taxon>
        <taxon>Dikarya</taxon>
        <taxon>Basidiomycota</taxon>
        <taxon>Agaricomycotina</taxon>
        <taxon>Agaricomycetes</taxon>
        <taxon>Russulales</taxon>
        <taxon>Bondarzewiaceae</taxon>
        <taxon>Heterobasidion</taxon>
        <taxon>Heterobasidion annosum species complex</taxon>
    </lineage>
</organism>
<evidence type="ECO:0000313" key="8">
    <source>
        <dbReference type="EMBL" id="ETW87493.1"/>
    </source>
</evidence>
<feature type="compositionally biased region" description="Low complexity" evidence="5">
    <location>
        <begin position="324"/>
        <end position="349"/>
    </location>
</feature>
<dbReference type="InParanoid" id="W4KNS7"/>
<feature type="region of interest" description="Disordered" evidence="5">
    <location>
        <begin position="144"/>
        <end position="163"/>
    </location>
</feature>
<dbReference type="PANTHER" id="PTHR47251:SF1">
    <property type="entry name" value="FINGER DOMAIN PROTEIN, PUTATIVE (AFU_ORTHOLOGUE AFUA_3G04180)-RELATED"/>
    <property type="match status" value="1"/>
</dbReference>
<feature type="compositionally biased region" description="Acidic residues" evidence="5">
    <location>
        <begin position="33"/>
        <end position="48"/>
    </location>
</feature>
<dbReference type="eggNOG" id="ENOG502S1PS">
    <property type="taxonomic scope" value="Eukaryota"/>
</dbReference>
<dbReference type="HOGENOM" id="CLU_032847_1_0_1"/>
<feature type="compositionally biased region" description="Pro residues" evidence="5">
    <location>
        <begin position="392"/>
        <end position="411"/>
    </location>
</feature>
<dbReference type="GO" id="GO:0008270">
    <property type="term" value="F:zinc ion binding"/>
    <property type="evidence" value="ECO:0007669"/>
    <property type="project" value="UniProtKB-KW"/>
</dbReference>
<evidence type="ECO:0000313" key="9">
    <source>
        <dbReference type="Proteomes" id="UP000030671"/>
    </source>
</evidence>
<feature type="region of interest" description="Disordered" evidence="5">
    <location>
        <begin position="219"/>
        <end position="247"/>
    </location>
</feature>
<dbReference type="Gene3D" id="3.30.160.60">
    <property type="entry name" value="Classic Zinc Finger"/>
    <property type="match status" value="1"/>
</dbReference>
<dbReference type="GO" id="GO:0003676">
    <property type="term" value="F:nucleic acid binding"/>
    <property type="evidence" value="ECO:0007669"/>
    <property type="project" value="InterPro"/>
</dbReference>
<keyword evidence="2 4" id="KW-0863">Zinc-finger</keyword>
<evidence type="ECO:0000256" key="2">
    <source>
        <dbReference type="ARBA" id="ARBA00022771"/>
    </source>
</evidence>
<evidence type="ECO:0000259" key="6">
    <source>
        <dbReference type="PROSITE" id="PS50157"/>
    </source>
</evidence>
<feature type="compositionally biased region" description="Polar residues" evidence="5">
    <location>
        <begin position="419"/>
        <end position="430"/>
    </location>
</feature>
<feature type="compositionally biased region" description="Basic and acidic residues" evidence="5">
    <location>
        <begin position="17"/>
        <end position="32"/>
    </location>
</feature>
<dbReference type="PROSITE" id="PS00028">
    <property type="entry name" value="ZINC_FINGER_C2H2_1"/>
    <property type="match status" value="1"/>
</dbReference>
<sequence length="508" mass="55232">MSEQSVARWNAISMTRPDTDPEYHPSLKRPHEDDDDAQMDGEDSDDDISLVSRSPSPHPKDAMDVDKYDEYVPGSMREVITVETKIKDSNKGFAMLAKLGWTEGQPLGLSGDGRVEPVPFYVKRDLTGLGKTNQDVRMIEETVSQRRELDSERQQKETEEQRLARENSVARRVAVQSEISETLRPFYCNVCDKQFQNVAQYDEHTNSYAHHHKVRFRDMQMAQRQKQNTEEELNRRKEKERKREEKELRKIAAAAGIKIAKPAGPTSSMPALASTSNANANPEDTTAQVLGPKKGWASVSAGASAVAAARPATGLRTAHDANWAESSARPPAPSSSTSGWAATATYAPSQPLPSPPSIPPQTSVSAQQPHGHHPAPSFRAGGWSSLETTTSTPPPPPSPLPPQPLAVPLPAPSTGGWAPTSSQPLFTPSELSVPPPTHQQGWDVGQPPRAIAAPSPQSTPREVSPSSIIVPAPAPTPQASASKKGRKDAEREKGRSGWQAFQKGGRRK</sequence>
<evidence type="ECO:0000259" key="7">
    <source>
        <dbReference type="PROSITE" id="PS50174"/>
    </source>
</evidence>
<dbReference type="GeneID" id="20674568"/>
<reference evidence="8 9" key="1">
    <citation type="journal article" date="2012" name="New Phytol.">
        <title>Insight into trade-off between wood decay and parasitism from the genome of a fungal forest pathogen.</title>
        <authorList>
            <person name="Olson A."/>
            <person name="Aerts A."/>
            <person name="Asiegbu F."/>
            <person name="Belbahri L."/>
            <person name="Bouzid O."/>
            <person name="Broberg A."/>
            <person name="Canback B."/>
            <person name="Coutinho P.M."/>
            <person name="Cullen D."/>
            <person name="Dalman K."/>
            <person name="Deflorio G."/>
            <person name="van Diepen L.T."/>
            <person name="Dunand C."/>
            <person name="Duplessis S."/>
            <person name="Durling M."/>
            <person name="Gonthier P."/>
            <person name="Grimwood J."/>
            <person name="Fossdal C.G."/>
            <person name="Hansson D."/>
            <person name="Henrissat B."/>
            <person name="Hietala A."/>
            <person name="Himmelstrand K."/>
            <person name="Hoffmeister D."/>
            <person name="Hogberg N."/>
            <person name="James T.Y."/>
            <person name="Karlsson M."/>
            <person name="Kohler A."/>
            <person name="Kues U."/>
            <person name="Lee Y.H."/>
            <person name="Lin Y.C."/>
            <person name="Lind M."/>
            <person name="Lindquist E."/>
            <person name="Lombard V."/>
            <person name="Lucas S."/>
            <person name="Lunden K."/>
            <person name="Morin E."/>
            <person name="Murat C."/>
            <person name="Park J."/>
            <person name="Raffaello T."/>
            <person name="Rouze P."/>
            <person name="Salamov A."/>
            <person name="Schmutz J."/>
            <person name="Solheim H."/>
            <person name="Stahlberg J."/>
            <person name="Velez H."/>
            <person name="de Vries R.P."/>
            <person name="Wiebenga A."/>
            <person name="Woodward S."/>
            <person name="Yakovlev I."/>
            <person name="Garbelotto M."/>
            <person name="Martin F."/>
            <person name="Grigoriev I.V."/>
            <person name="Stenlid J."/>
        </authorList>
    </citation>
    <scope>NUCLEOTIDE SEQUENCE [LARGE SCALE GENOMIC DNA]</scope>
    <source>
        <strain evidence="8 9">TC 32-1</strain>
    </source>
</reference>
<feature type="compositionally biased region" description="Low complexity" evidence="5">
    <location>
        <begin position="297"/>
        <end position="309"/>
    </location>
</feature>
<keyword evidence="9" id="KW-1185">Reference proteome</keyword>
<feature type="compositionally biased region" description="Polar residues" evidence="5">
    <location>
        <begin position="266"/>
        <end position="288"/>
    </location>
</feature>
<protein>
    <recommendedName>
        <fullName evidence="10">G-patch domain-containing protein</fullName>
    </recommendedName>
</protein>
<accession>W4KNS7</accession>
<dbReference type="PROSITE" id="PS50174">
    <property type="entry name" value="G_PATCH"/>
    <property type="match status" value="1"/>
</dbReference>
<dbReference type="SMART" id="SM00443">
    <property type="entry name" value="G_patch"/>
    <property type="match status" value="1"/>
</dbReference>
<feature type="domain" description="C2H2-type" evidence="6">
    <location>
        <begin position="186"/>
        <end position="210"/>
    </location>
</feature>
<dbReference type="Proteomes" id="UP000030671">
    <property type="component" value="Unassembled WGS sequence"/>
</dbReference>
<feature type="domain" description="G-patch" evidence="7">
    <location>
        <begin position="88"/>
        <end position="134"/>
    </location>
</feature>
<dbReference type="PANTHER" id="PTHR47251">
    <property type="entry name" value="FINGER DOMAIN PROTEIN, PUTATIVE (AFU_ORTHOLOGUE AFUA_3G04180)-RELATED"/>
    <property type="match status" value="1"/>
</dbReference>
<proteinExistence type="predicted"/>
<dbReference type="InterPro" id="IPR022755">
    <property type="entry name" value="Znf_C2H2_jaz"/>
</dbReference>
<dbReference type="Pfam" id="PF12171">
    <property type="entry name" value="zf-C2H2_jaz"/>
    <property type="match status" value="1"/>
</dbReference>
<dbReference type="PROSITE" id="PS50157">
    <property type="entry name" value="ZINC_FINGER_C2H2_2"/>
    <property type="match status" value="1"/>
</dbReference>
<evidence type="ECO:0000256" key="3">
    <source>
        <dbReference type="ARBA" id="ARBA00022833"/>
    </source>
</evidence>
<keyword evidence="3" id="KW-0862">Zinc</keyword>
<name>W4KNS7_HETIT</name>
<dbReference type="OrthoDB" id="4822at2759"/>
<dbReference type="AlphaFoldDB" id="W4KNS7"/>
<feature type="compositionally biased region" description="Basic and acidic residues" evidence="5">
    <location>
        <begin position="227"/>
        <end position="247"/>
    </location>
</feature>
<feature type="compositionally biased region" description="Pro residues" evidence="5">
    <location>
        <begin position="350"/>
        <end position="359"/>
    </location>
</feature>
<gene>
    <name evidence="8" type="ORF">HETIRDRAFT_431824</name>
</gene>
<feature type="compositionally biased region" description="Low complexity" evidence="5">
    <location>
        <begin position="463"/>
        <end position="482"/>
    </location>
</feature>
<dbReference type="RefSeq" id="XP_009541387.1">
    <property type="nucleotide sequence ID" value="XM_009543092.1"/>
</dbReference>
<evidence type="ECO:0000256" key="4">
    <source>
        <dbReference type="PROSITE-ProRule" id="PRU00042"/>
    </source>
</evidence>
<feature type="region of interest" description="Disordered" evidence="5">
    <location>
        <begin position="1"/>
        <end position="66"/>
    </location>
</feature>
<dbReference type="STRING" id="747525.W4KNS7"/>
<keyword evidence="1" id="KW-0479">Metal-binding</keyword>
<dbReference type="SUPFAM" id="SSF57667">
    <property type="entry name" value="beta-beta-alpha zinc fingers"/>
    <property type="match status" value="1"/>
</dbReference>
<evidence type="ECO:0008006" key="10">
    <source>
        <dbReference type="Google" id="ProtNLM"/>
    </source>
</evidence>
<dbReference type="InterPro" id="IPR013087">
    <property type="entry name" value="Znf_C2H2_type"/>
</dbReference>
<dbReference type="InterPro" id="IPR036236">
    <property type="entry name" value="Znf_C2H2_sf"/>
</dbReference>
<evidence type="ECO:0000256" key="1">
    <source>
        <dbReference type="ARBA" id="ARBA00022723"/>
    </source>
</evidence>
<dbReference type="Pfam" id="PF01585">
    <property type="entry name" value="G-patch"/>
    <property type="match status" value="1"/>
</dbReference>
<feature type="region of interest" description="Disordered" evidence="5">
    <location>
        <begin position="259"/>
        <end position="508"/>
    </location>
</feature>
<dbReference type="EMBL" id="KI925454">
    <property type="protein sequence ID" value="ETW87493.1"/>
    <property type="molecule type" value="Genomic_DNA"/>
</dbReference>
<evidence type="ECO:0000256" key="5">
    <source>
        <dbReference type="SAM" id="MobiDB-lite"/>
    </source>
</evidence>
<dbReference type="KEGG" id="hir:HETIRDRAFT_431824"/>
<dbReference type="InterPro" id="IPR000467">
    <property type="entry name" value="G_patch_dom"/>
</dbReference>